<evidence type="ECO:0000256" key="5">
    <source>
        <dbReference type="ARBA" id="ARBA00022898"/>
    </source>
</evidence>
<evidence type="ECO:0000259" key="6">
    <source>
        <dbReference type="Pfam" id="PF00155"/>
    </source>
</evidence>
<dbReference type="InterPro" id="IPR050596">
    <property type="entry name" value="AspAT/PAT-like"/>
</dbReference>
<protein>
    <submittedName>
        <fullName evidence="7">Putative N-acetyl-LL-diaminopimelate aminotransferase</fullName>
        <ecNumber evidence="7">2.6.1.-</ecNumber>
    </submittedName>
</protein>
<gene>
    <name evidence="7" type="primary">patA_86</name>
    <name evidence="7" type="ORF">SDC9_201360</name>
</gene>
<sequence>MSSKDFCKELLYDQKVAVVPGTAFGECGEGFIRCSYANTIEDIKIALERIEIFVKKHIK</sequence>
<organism evidence="7">
    <name type="scientific">bioreactor metagenome</name>
    <dbReference type="NCBI Taxonomy" id="1076179"/>
    <lineage>
        <taxon>unclassified sequences</taxon>
        <taxon>metagenomes</taxon>
        <taxon>ecological metagenomes</taxon>
    </lineage>
</organism>
<evidence type="ECO:0000256" key="2">
    <source>
        <dbReference type="ARBA" id="ARBA00007441"/>
    </source>
</evidence>
<dbReference type="InterPro" id="IPR015422">
    <property type="entry name" value="PyrdxlP-dep_Trfase_small"/>
</dbReference>
<dbReference type="PANTHER" id="PTHR46383">
    <property type="entry name" value="ASPARTATE AMINOTRANSFERASE"/>
    <property type="match status" value="1"/>
</dbReference>
<dbReference type="AlphaFoldDB" id="A0A645IZN0"/>
<dbReference type="SUPFAM" id="SSF53383">
    <property type="entry name" value="PLP-dependent transferases"/>
    <property type="match status" value="1"/>
</dbReference>
<evidence type="ECO:0000256" key="3">
    <source>
        <dbReference type="ARBA" id="ARBA00022576"/>
    </source>
</evidence>
<accession>A0A645IZN0</accession>
<dbReference type="GO" id="GO:0008483">
    <property type="term" value="F:transaminase activity"/>
    <property type="evidence" value="ECO:0007669"/>
    <property type="project" value="UniProtKB-KW"/>
</dbReference>
<dbReference type="EMBL" id="VSSQ01121096">
    <property type="protein sequence ID" value="MPN53694.1"/>
    <property type="molecule type" value="Genomic_DNA"/>
</dbReference>
<comment type="cofactor">
    <cofactor evidence="1">
        <name>pyridoxal 5'-phosphate</name>
        <dbReference type="ChEBI" id="CHEBI:597326"/>
    </cofactor>
</comment>
<comment type="similarity">
    <text evidence="2">Belongs to the class-I pyridoxal-phosphate-dependent aminotransferase family.</text>
</comment>
<dbReference type="Pfam" id="PF00155">
    <property type="entry name" value="Aminotran_1_2"/>
    <property type="match status" value="1"/>
</dbReference>
<comment type="caution">
    <text evidence="7">The sequence shown here is derived from an EMBL/GenBank/DDBJ whole genome shotgun (WGS) entry which is preliminary data.</text>
</comment>
<evidence type="ECO:0000256" key="4">
    <source>
        <dbReference type="ARBA" id="ARBA00022679"/>
    </source>
</evidence>
<dbReference type="GO" id="GO:0030170">
    <property type="term" value="F:pyridoxal phosphate binding"/>
    <property type="evidence" value="ECO:0007669"/>
    <property type="project" value="InterPro"/>
</dbReference>
<evidence type="ECO:0000313" key="7">
    <source>
        <dbReference type="EMBL" id="MPN53694.1"/>
    </source>
</evidence>
<dbReference type="GO" id="GO:0006520">
    <property type="term" value="P:amino acid metabolic process"/>
    <property type="evidence" value="ECO:0007669"/>
    <property type="project" value="InterPro"/>
</dbReference>
<keyword evidence="5" id="KW-0663">Pyridoxal phosphate</keyword>
<feature type="domain" description="Aminotransferase class I/classII large" evidence="6">
    <location>
        <begin position="3"/>
        <end position="50"/>
    </location>
</feature>
<name>A0A645IZN0_9ZZZZ</name>
<dbReference type="EC" id="2.6.1.-" evidence="7"/>
<dbReference type="Gene3D" id="3.90.1150.10">
    <property type="entry name" value="Aspartate Aminotransferase, domain 1"/>
    <property type="match status" value="1"/>
</dbReference>
<dbReference type="InterPro" id="IPR015424">
    <property type="entry name" value="PyrdxlP-dep_Trfase"/>
</dbReference>
<evidence type="ECO:0000256" key="1">
    <source>
        <dbReference type="ARBA" id="ARBA00001933"/>
    </source>
</evidence>
<keyword evidence="4 7" id="KW-0808">Transferase</keyword>
<dbReference type="InterPro" id="IPR004839">
    <property type="entry name" value="Aminotransferase_I/II_large"/>
</dbReference>
<reference evidence="7" key="1">
    <citation type="submission" date="2019-08" db="EMBL/GenBank/DDBJ databases">
        <authorList>
            <person name="Kucharzyk K."/>
            <person name="Murdoch R.W."/>
            <person name="Higgins S."/>
            <person name="Loffler F."/>
        </authorList>
    </citation>
    <scope>NUCLEOTIDE SEQUENCE</scope>
</reference>
<dbReference type="PANTHER" id="PTHR46383:SF3">
    <property type="entry name" value="ASPARTATE AMINOTRANSFERASE-RELATED"/>
    <property type="match status" value="1"/>
</dbReference>
<proteinExistence type="inferred from homology"/>
<keyword evidence="3 7" id="KW-0032">Aminotransferase</keyword>